<evidence type="ECO:0000256" key="22">
    <source>
        <dbReference type="ARBA" id="ARBA00081504"/>
    </source>
</evidence>
<sequence length="890" mass="100592">MNDVHWEPLAEIYLPHNLSELKTKKIFCLCSRVCFRNYNENVNNTERDEYNEIDDQFSENDIQDYEKPIHLPENKSRKLLASAFDEQEVDANSCYYSASASHTDNYCSTDEHEPLIHQTAQHSSDSGADISENPFTHPSTKFTSSDYLHSGRNNSLPNAFGEDELNESWEKFWSDNGERLIWSSWIEKYSDFIKSDYIKLNIDPADPTSQNSIKSFNVDQASCSHSDLTLKNPDTEIIVSLCSPAANCSSEDGWNILSPASLDNTWDDQLAAANDFDSIVSPRCDSVTSSLPLTIGTTDSMTNVTHMTISSYDFASSRVSSESSDCSPDVESVSDLFTQQQHLTDENKLLMLGDEETMDTDQHWQILWQQHFQEQYAQQYQSFMQTNRLEICGLSTSLQLETVVGNDRSGMNVVNEISKRKLNRKKKSNSQKQMNDCLPKLVASLNLEFNDKPDDHTQETNNDFCNIDRDLLISMGLPTEFKSSKGMHHRNDSTINPLTMKPILKRSHDSSESEDTQTDRVKSAFSLMGYSYDDGDGNEKPTDGDVIYRKKHIRLHNRILKMKHHKSKHTYFDNDGNEIIEPIQTNSDTTLLMHSSSDDESIVEKPPRLSSTINSPLPTTVNEDSANALLPQVSSEISTPLSLEDTTVDEVDESKTLARDVNRKEKKKRRKNKILLSGLPSEIANDKQLQKYWHKRFSLFSLYDSGIKLDKESWFSVTPEKVAAHTAERCKCDTIVDAFCGAGGNSIQFAMTCEKVIAIDIDPKKIEMAKHNATIYKVADRIEFIVGDFLTLADSLKADIIFLSPPWGGPQYLKNDVYDVETSLAPTSASELMSISRKITPNIVIYLPRNSNTHQLSMLAGPEGFVEIEQSFLDRKLIAITAYYGALVTK</sequence>
<evidence type="ECO:0000256" key="4">
    <source>
        <dbReference type="ARBA" id="ARBA00018517"/>
    </source>
</evidence>
<keyword evidence="6" id="KW-0597">Phosphoprotein</keyword>
<evidence type="ECO:0000256" key="20">
    <source>
        <dbReference type="ARBA" id="ARBA00064494"/>
    </source>
</evidence>
<evidence type="ECO:0000256" key="11">
    <source>
        <dbReference type="ARBA" id="ARBA00023163"/>
    </source>
</evidence>
<comment type="catalytic activity">
    <reaction evidence="15">
        <text>a 5'-end (N(7)-methyl 5'-triphosphoguanosine)-ribonucleoside in snoRNA + S-adenosyl-L-methionine = a 5'-end (N(2),N(7)-dimethyl 5'-triphosphoguanosine)-ribonucleoside in snoRNA + S-adenosyl-L-homocysteine + H(+)</text>
        <dbReference type="Rhea" id="RHEA:78475"/>
        <dbReference type="Rhea" id="RHEA-COMP:19086"/>
        <dbReference type="Rhea" id="RHEA-COMP:19088"/>
        <dbReference type="ChEBI" id="CHEBI:15378"/>
        <dbReference type="ChEBI" id="CHEBI:57856"/>
        <dbReference type="ChEBI" id="CHEBI:59789"/>
        <dbReference type="ChEBI" id="CHEBI:156461"/>
        <dbReference type="ChEBI" id="CHEBI:172880"/>
    </reaction>
    <physiologicalReaction direction="left-to-right" evidence="15">
        <dbReference type="Rhea" id="RHEA:78476"/>
    </physiologicalReaction>
</comment>
<dbReference type="PANTHER" id="PTHR14741">
    <property type="entry name" value="S-ADENOSYLMETHIONINE-DEPENDENT METHYLTRANSFERASE RELATED"/>
    <property type="match status" value="1"/>
</dbReference>
<dbReference type="SUPFAM" id="SSF53335">
    <property type="entry name" value="S-adenosyl-L-methionine-dependent methyltransferases"/>
    <property type="match status" value="1"/>
</dbReference>
<comment type="catalytic activity">
    <reaction evidence="16">
        <text>a 5'-end (N(2),N(7)-dimethyl 5'-triphosphoguanosine)-ribonucleoside in snRNA + S-adenosyl-L-methionine = a 5'-end (N(2),N(2),N(7)-trimethyl 5'-triphosphoguanosine)-ribonucleoside in snRNA + S-adenosyl-L-homocysteine + H(+)</text>
        <dbReference type="Rhea" id="RHEA:78479"/>
        <dbReference type="Rhea" id="RHEA-COMP:19087"/>
        <dbReference type="Rhea" id="RHEA-COMP:19089"/>
        <dbReference type="ChEBI" id="CHEBI:15378"/>
        <dbReference type="ChEBI" id="CHEBI:57856"/>
        <dbReference type="ChEBI" id="CHEBI:59789"/>
        <dbReference type="ChEBI" id="CHEBI:167623"/>
        <dbReference type="ChEBI" id="CHEBI:172880"/>
    </reaction>
    <physiologicalReaction direction="left-to-right" evidence="16">
        <dbReference type="Rhea" id="RHEA:78480"/>
    </physiologicalReaction>
</comment>
<organism evidence="23 24">
    <name type="scientific">Pseudolycoriella hygida</name>
    <dbReference type="NCBI Taxonomy" id="35572"/>
    <lineage>
        <taxon>Eukaryota</taxon>
        <taxon>Metazoa</taxon>
        <taxon>Ecdysozoa</taxon>
        <taxon>Arthropoda</taxon>
        <taxon>Hexapoda</taxon>
        <taxon>Insecta</taxon>
        <taxon>Pterygota</taxon>
        <taxon>Neoptera</taxon>
        <taxon>Endopterygota</taxon>
        <taxon>Diptera</taxon>
        <taxon>Nematocera</taxon>
        <taxon>Sciaroidea</taxon>
        <taxon>Sciaridae</taxon>
        <taxon>Pseudolycoriella</taxon>
    </lineage>
</organism>
<dbReference type="Pfam" id="PF09445">
    <property type="entry name" value="Methyltransf_15"/>
    <property type="match status" value="1"/>
</dbReference>
<evidence type="ECO:0000256" key="2">
    <source>
        <dbReference type="ARBA" id="ARBA00004496"/>
    </source>
</evidence>
<evidence type="ECO:0000256" key="9">
    <source>
        <dbReference type="ARBA" id="ARBA00022691"/>
    </source>
</evidence>
<comment type="caution">
    <text evidence="23">The sequence shown here is derived from an EMBL/GenBank/DDBJ whole genome shotgun (WGS) entry which is preliminary data.</text>
</comment>
<comment type="catalytic activity">
    <reaction evidence="14">
        <text>a 5'-end (N(2),N(7)-dimethyl 5'-triphosphoguanosine)-ribonucleoside in snoRNA + S-adenosyl-L-methionine = a 5'-end (N(2),N(2),N(7)-trimethyl 5'-triphosphoguanosine)-ribonucleoside in snoRNA + S-adenosyl-L-homocysteine + H(+)</text>
        <dbReference type="Rhea" id="RHEA:78507"/>
        <dbReference type="Rhea" id="RHEA-COMP:19088"/>
        <dbReference type="Rhea" id="RHEA-COMP:19090"/>
        <dbReference type="ChEBI" id="CHEBI:15378"/>
        <dbReference type="ChEBI" id="CHEBI:57856"/>
        <dbReference type="ChEBI" id="CHEBI:59789"/>
        <dbReference type="ChEBI" id="CHEBI:167623"/>
        <dbReference type="ChEBI" id="CHEBI:172880"/>
    </reaction>
    <physiologicalReaction direction="left-to-right" evidence="14">
        <dbReference type="Rhea" id="RHEA:78508"/>
    </physiologicalReaction>
</comment>
<evidence type="ECO:0000256" key="1">
    <source>
        <dbReference type="ARBA" id="ARBA00004408"/>
    </source>
</evidence>
<dbReference type="CDD" id="cd02440">
    <property type="entry name" value="AdoMet_MTases"/>
    <property type="match status" value="1"/>
</dbReference>
<comment type="subunit">
    <text evidence="20">May form homooligomers. Interacts with CREBBP/CBP, EED/WAIT1, EP300/P300, NCOA6/PRIP, PPARBP/PBP and SMN.</text>
</comment>
<evidence type="ECO:0000256" key="3">
    <source>
        <dbReference type="ARBA" id="ARBA00004604"/>
    </source>
</evidence>
<keyword evidence="11" id="KW-0804">Transcription</keyword>
<accession>A0A9Q0MWL3</accession>
<evidence type="ECO:0000256" key="6">
    <source>
        <dbReference type="ARBA" id="ARBA00022553"/>
    </source>
</evidence>
<evidence type="ECO:0000256" key="15">
    <source>
        <dbReference type="ARBA" id="ARBA00048740"/>
    </source>
</evidence>
<evidence type="ECO:0000256" key="17">
    <source>
        <dbReference type="ARBA" id="ARBA00049075"/>
    </source>
</evidence>
<dbReference type="AlphaFoldDB" id="A0A9Q0MWL3"/>
<gene>
    <name evidence="23" type="primary">TGS1</name>
    <name evidence="23" type="ORF">Bhyg_11572</name>
</gene>
<dbReference type="PANTHER" id="PTHR14741:SF32">
    <property type="entry name" value="TRIMETHYLGUANOSINE SYNTHASE"/>
    <property type="match status" value="1"/>
</dbReference>
<keyword evidence="10" id="KW-0805">Transcription regulation</keyword>
<keyword evidence="8" id="KW-0808">Transferase</keyword>
<evidence type="ECO:0000256" key="7">
    <source>
        <dbReference type="ARBA" id="ARBA00022603"/>
    </source>
</evidence>
<evidence type="ECO:0000256" key="18">
    <source>
        <dbReference type="ARBA" id="ARBA00049790"/>
    </source>
</evidence>
<keyword evidence="5" id="KW-0963">Cytoplasm</keyword>
<dbReference type="FunFam" id="3.40.50.150:FF:000066">
    <property type="entry name" value="Trimethylguanosine synthase 1"/>
    <property type="match status" value="1"/>
</dbReference>
<keyword evidence="24" id="KW-1185">Reference proteome</keyword>
<evidence type="ECO:0000256" key="19">
    <source>
        <dbReference type="ARBA" id="ARBA00057179"/>
    </source>
</evidence>
<dbReference type="Proteomes" id="UP001151699">
    <property type="component" value="Chromosome X"/>
</dbReference>
<evidence type="ECO:0000256" key="12">
    <source>
        <dbReference type="ARBA" id="ARBA00023242"/>
    </source>
</evidence>
<dbReference type="Gene3D" id="3.40.50.150">
    <property type="entry name" value="Vaccinia Virus protein VP39"/>
    <property type="match status" value="1"/>
</dbReference>
<comment type="subcellular location">
    <subcellularLocation>
        <location evidence="2">Cytoplasm</location>
    </subcellularLocation>
    <subcellularLocation>
        <location evidence="1">Nucleus</location>
        <location evidence="1">Cajal body</location>
    </subcellularLocation>
    <subcellularLocation>
        <location evidence="3">Nucleus</location>
        <location evidence="3">Nucleolus</location>
    </subcellularLocation>
</comment>
<comment type="catalytic activity">
    <reaction evidence="17">
        <text>a 5'-end (N(7)-methyl 5'-triphosphoguanosine)-ribonucleoside in snRNA + S-adenosyl-L-methionine = a 5'-end (N(2),N(7)-dimethyl 5'-triphosphoguanosine)-ribonucleoside in snRNA + S-adenosyl-L-homocysteine + H(+)</text>
        <dbReference type="Rhea" id="RHEA:78471"/>
        <dbReference type="Rhea" id="RHEA-COMP:19085"/>
        <dbReference type="Rhea" id="RHEA-COMP:19087"/>
        <dbReference type="ChEBI" id="CHEBI:15378"/>
        <dbReference type="ChEBI" id="CHEBI:57856"/>
        <dbReference type="ChEBI" id="CHEBI:59789"/>
        <dbReference type="ChEBI" id="CHEBI:156461"/>
        <dbReference type="ChEBI" id="CHEBI:172880"/>
    </reaction>
    <physiologicalReaction direction="left-to-right" evidence="17">
        <dbReference type="Rhea" id="RHEA:78472"/>
    </physiologicalReaction>
</comment>
<keyword evidence="9" id="KW-0949">S-adenosyl-L-methionine</keyword>
<evidence type="ECO:0000313" key="23">
    <source>
        <dbReference type="EMBL" id="KAJ6638834.1"/>
    </source>
</evidence>
<evidence type="ECO:0000256" key="10">
    <source>
        <dbReference type="ARBA" id="ARBA00023015"/>
    </source>
</evidence>
<evidence type="ECO:0000256" key="13">
    <source>
        <dbReference type="ARBA" id="ARBA00025783"/>
    </source>
</evidence>
<evidence type="ECO:0000313" key="24">
    <source>
        <dbReference type="Proteomes" id="UP001151699"/>
    </source>
</evidence>
<evidence type="ECO:0000256" key="16">
    <source>
        <dbReference type="ARBA" id="ARBA00048763"/>
    </source>
</evidence>
<dbReference type="EMBL" id="WJQU01000003">
    <property type="protein sequence ID" value="KAJ6638834.1"/>
    <property type="molecule type" value="Genomic_DNA"/>
</dbReference>
<dbReference type="GO" id="GO:0015030">
    <property type="term" value="C:Cajal body"/>
    <property type="evidence" value="ECO:0007669"/>
    <property type="project" value="UniProtKB-SubCell"/>
</dbReference>
<proteinExistence type="inferred from homology"/>
<evidence type="ECO:0000256" key="8">
    <source>
        <dbReference type="ARBA" id="ARBA00022679"/>
    </source>
</evidence>
<evidence type="ECO:0000256" key="21">
    <source>
        <dbReference type="ARBA" id="ARBA00079339"/>
    </source>
</evidence>
<evidence type="ECO:0000256" key="5">
    <source>
        <dbReference type="ARBA" id="ARBA00022490"/>
    </source>
</evidence>
<keyword evidence="7" id="KW-0489">Methyltransferase</keyword>
<dbReference type="GO" id="GO:0005737">
    <property type="term" value="C:cytoplasm"/>
    <property type="evidence" value="ECO:0007669"/>
    <property type="project" value="UniProtKB-SubCell"/>
</dbReference>
<keyword evidence="12" id="KW-0539">Nucleus</keyword>
<comment type="similarity">
    <text evidence="13">Belongs to the methyltransferase superfamily. Trimethylguanosine synthase family.</text>
</comment>
<name>A0A9Q0MWL3_9DIPT</name>
<comment type="function">
    <text evidence="19">Catalyzes the 2 serial methylation steps for the conversion of the 7-monomethylguanosine (m(7)G) caps of snRNAs and snoRNAs to a 2,2,7-trimethylguanosine (m(2,2,7)G) cap structure. The enzyme is specific for guanine, and N7 methylation must precede N2 methylation. Hypermethylation of the m7G cap of U snRNAs leads to their concentration in nuclear foci, their colocalization with coilin and the formation of canonical Cajal bodies (CBs). Plays a role in transcriptional regulation.</text>
</comment>
<dbReference type="GO" id="GO:0005730">
    <property type="term" value="C:nucleolus"/>
    <property type="evidence" value="ECO:0007669"/>
    <property type="project" value="UniProtKB-SubCell"/>
</dbReference>
<evidence type="ECO:0000256" key="14">
    <source>
        <dbReference type="ARBA" id="ARBA00047418"/>
    </source>
</evidence>
<reference evidence="23" key="1">
    <citation type="submission" date="2022-07" db="EMBL/GenBank/DDBJ databases">
        <authorList>
            <person name="Trinca V."/>
            <person name="Uliana J.V.C."/>
            <person name="Torres T.T."/>
            <person name="Ward R.J."/>
            <person name="Monesi N."/>
        </authorList>
    </citation>
    <scope>NUCLEOTIDE SEQUENCE</scope>
    <source>
        <strain evidence="23">HSMRA1968</strain>
        <tissue evidence="23">Whole embryos</tissue>
    </source>
</reference>
<dbReference type="GO" id="GO:0071164">
    <property type="term" value="F:RNA cap trimethylguanosine synthase activity"/>
    <property type="evidence" value="ECO:0007669"/>
    <property type="project" value="TreeGrafter"/>
</dbReference>
<protein>
    <recommendedName>
        <fullName evidence="4">Trimethylguanosine synthase</fullName>
    </recommendedName>
    <alternativeName>
        <fullName evidence="18">Cap-specific guanine-N(2) methyltransferase</fullName>
    </alternativeName>
    <alternativeName>
        <fullName evidence="21">Nuclear receptor coactivator 6-interacting protein</fullName>
    </alternativeName>
    <alternativeName>
        <fullName evidence="22">PRIP-interacting protein with methyltransferase motif</fullName>
    </alternativeName>
</protein>
<dbReference type="InterPro" id="IPR029063">
    <property type="entry name" value="SAM-dependent_MTases_sf"/>
</dbReference>
<dbReference type="OrthoDB" id="194443at2759"/>
<dbReference type="InterPro" id="IPR019012">
    <property type="entry name" value="RNA_cap_Gua-N2-MeTrfase"/>
</dbReference>